<dbReference type="InterPro" id="IPR027107">
    <property type="entry name" value="Tuberin/Ral-act_asu"/>
</dbReference>
<dbReference type="EMBL" id="JANBQB010000481">
    <property type="protein sequence ID" value="KAJ1975908.1"/>
    <property type="molecule type" value="Genomic_DNA"/>
</dbReference>
<protein>
    <submittedName>
        <fullName evidence="4">Tuberous sclerosis 2-like protein</fullName>
    </submittedName>
</protein>
<feature type="non-terminal residue" evidence="4">
    <location>
        <position position="2201"/>
    </location>
</feature>
<evidence type="ECO:0000313" key="5">
    <source>
        <dbReference type="Proteomes" id="UP001151582"/>
    </source>
</evidence>
<feature type="compositionally biased region" description="Polar residues" evidence="2">
    <location>
        <begin position="1"/>
        <end position="25"/>
    </location>
</feature>
<dbReference type="InterPro" id="IPR024584">
    <property type="entry name" value="Tuberin_N"/>
</dbReference>
<feature type="region of interest" description="Disordered" evidence="2">
    <location>
        <begin position="669"/>
        <end position="697"/>
    </location>
</feature>
<feature type="compositionally biased region" description="Polar residues" evidence="2">
    <location>
        <begin position="1963"/>
        <end position="1972"/>
    </location>
</feature>
<feature type="region of interest" description="Disordered" evidence="2">
    <location>
        <begin position="1846"/>
        <end position="2034"/>
    </location>
</feature>
<name>A0A9W8E8E1_9FUNG</name>
<proteinExistence type="predicted"/>
<feature type="compositionally biased region" description="Pro residues" evidence="2">
    <location>
        <begin position="1857"/>
        <end position="1871"/>
    </location>
</feature>
<dbReference type="OrthoDB" id="19311at2759"/>
<keyword evidence="5" id="KW-1185">Reference proteome</keyword>
<dbReference type="PANTHER" id="PTHR10063">
    <property type="entry name" value="TUBERIN"/>
    <property type="match status" value="1"/>
</dbReference>
<feature type="region of interest" description="Disordered" evidence="2">
    <location>
        <begin position="522"/>
        <end position="544"/>
    </location>
</feature>
<accession>A0A9W8E8E1</accession>
<sequence length="2201" mass="243733">MRTSQAANSASGQSEPDAASEQSLGRDSGEVDRPVAPPPSGRRPSRLFTSIRDMWSMRSGGGRDISHLQLSAQFSGISSDATPLDGMAIAREVDPTVGLATRTHNITALCQFVQFCPVEHIEALWPAVADLARPESPLEGRHLALDFMDSLIRGQYNRLGALRVEFYGALCRLKDWADAPRVLRCLRQLTKDGKVLWACEQSIVPLVLWWLDVALHRKRLPLALPVSPSALENCSPIPITASTPATLDTGRGSSARSPITPTPPNTANQLRQAKDSKGPAPPPPHPTHSTSSYITATLTSLFSGGSGASSHPRSPRTPKNSAASSAAPPFPHTVDPESALVRSPTFDASLREHREAHDLIRTGFTLIGDIVKINSSQIPEAQIAQLIEYFYHRLDYDWCSDHVQGLVRILHHTMVFGHIPKSSIPYFFRLLCILVGFSDPDILQTVSTDIVATIPQTHYFYYAVQALTDILRSPTDLPNVRLGHGAMYLLGQWIWRHKDPTLAEPYYVMLLRLYADLLQSSTQATDPHNPPSTPTPLTLHTSDSPPVQGPHPLLVYNIMCHAHFYVEHCARQIITHVVNQDTADFTFRRTMAEWETVLVTLQRYIEVWAKPRRFQLAQTLAFALSPATTSLAPLFPPKLAPDEWEELGLAESMLPPAFAPLGRDPSKYLESAQHTESDAAQRSEAHCSRPQSPTGRQLAAHRLSPHELISATQTCFHLILLYLMEIAHRLPLYFPRASFMRLLDHYCRTCFVPDEITLRVIDFFDREGELLPTNPAWLRRMDAVLGGVVGVPLLSADAEPHDDGLPLIKVLARLARDPVNHPHPRPDIVRHRTVCLLRYTYSLCQGITLMEFCPLAIAFIKAHIFQETNPSILLLLVQLLHDLFLTSQSHPRYFAQTLKLVVRLAEIRAPHRSRGSYPRSPLSPSPLRAATAYMARPTRRNDPGPLRLASHTVRQVSSPTTTPPDTSTPRSPQASGRPRLSSRTISTSSRLGSPRSRRPSRGTGLHSPNRRGSDGLVSSLEQSLFTTGESLLPKQLLSYPFALSDLRPLSPAVIRAYAATYCLAHGLGQALLIPSSAHTTRPPCETIVYWMLRLLQRRTKVRLETRYTVLEVLLSLRATSDFRLAVSFPTPMPSEAGMVGHPQNGTQIEEEPMRWDIYGLPVYPPLSGQESPYLWAQLGDPRRGRRLPFALPCAPASETARSMGSPLSTQSASATLMAPMTPTPPLPPAPAPRPHSANSLIPSPYYMSFQPVSDACSPARRTVDLVPYLRVITRLLTEETSWAVLNLLLVRLAGQLQCMPLFMGQREAFEELTNRLLKLVADYPMKVACQDQDQQVVVVDARRWHEWVQQWCQRVHLVRCWQWAPWDAHIDAARPALEFMYLPLVASSDTLLATGSDAPSPRMPRLTSPRTPAPSPQGRARSTEPELISDPHITASYYTYSLLPHLLTYRHMLSKWQFTNLIICFGRGLQHILDDRVVMVCMHALQLACYEIPQEMTRELPRILASLNQLITMRALDVYILEFLSALARLPKLRANLVYDNYRDIFSIALKYIKSSNEMGTSWKLKEEDDLVGLSQSQTRSPRRPTSPIRSPRLQPHAGLTGFANESPVSSGPVPSHATQHALSQYVLTLAYQVIDVWFMATKLRERPLYVKFIVNGLVRANRDPFQLDEATEMCIDMLLRYTYSNVALKPTESNQVITLLLMGPAYLTERAEHLGIDLDTALGHDAAISPSSSGTTTNLPSLQTLLNSTPRTSYVTEKTWIQKYGVITLASSKFTAWTHVTIRRPSGVASMLLHLNNELKEFLEMSTDQSQSHHPSHVDVASFLLTHWKLRPDDVHQYLQSLLAKGQPDRSLTNPPTTPRAPPAPTPAPAAEPRSIEQPTPLNSHKNGVASNDASSSTAHGAMPSAGLEIRHRGRSLSIGKLPRSWEPPHNLSPLAHMPVTPGSSAPATSESHRHVNGPGDLSTSVQSTPSPTLPADSGDGSYGSALHRHQSSPQAPQGGRPRRSTVSSTHGRPTSGQPLVHPPRTLDPFSHEPWRQSSMAESYITNYIHHLLRRVGTPYQLEREGGGKDDGPTSIAQLITEAGRPLGTAGASPSTSETLLAMGHRPLEGGNAALGNNHRQGAPAAAHEQLVDPEFLFSQITPHPTISHIEPPHPVTSDEAFQRHMRNLDRVAVIDFHKIGIVYVGPGKTQEAEILQTTE</sequence>
<feature type="region of interest" description="Disordered" evidence="2">
    <location>
        <begin position="303"/>
        <end position="338"/>
    </location>
</feature>
<dbReference type="InterPro" id="IPR000331">
    <property type="entry name" value="Rap/Ran_GAP_dom"/>
</dbReference>
<feature type="region of interest" description="Disordered" evidence="2">
    <location>
        <begin position="952"/>
        <end position="1016"/>
    </location>
</feature>
<feature type="compositionally biased region" description="Low complexity" evidence="2">
    <location>
        <begin position="535"/>
        <end position="544"/>
    </location>
</feature>
<reference evidence="4" key="1">
    <citation type="submission" date="2022-07" db="EMBL/GenBank/DDBJ databases">
        <title>Phylogenomic reconstructions and comparative analyses of Kickxellomycotina fungi.</title>
        <authorList>
            <person name="Reynolds N.K."/>
            <person name="Stajich J.E."/>
            <person name="Barry K."/>
            <person name="Grigoriev I.V."/>
            <person name="Crous P."/>
            <person name="Smith M.E."/>
        </authorList>
    </citation>
    <scope>NUCLEOTIDE SEQUENCE</scope>
    <source>
        <strain evidence="4">RSA 567</strain>
    </source>
</reference>
<feature type="compositionally biased region" description="Basic and acidic residues" evidence="2">
    <location>
        <begin position="673"/>
        <end position="687"/>
    </location>
</feature>
<feature type="compositionally biased region" description="Polar residues" evidence="2">
    <location>
        <begin position="303"/>
        <end position="320"/>
    </location>
</feature>
<dbReference type="Proteomes" id="UP001151582">
    <property type="component" value="Unassembled WGS sequence"/>
</dbReference>
<evidence type="ECO:0000256" key="1">
    <source>
        <dbReference type="ARBA" id="ARBA00022468"/>
    </source>
</evidence>
<keyword evidence="1" id="KW-0343">GTPase activation</keyword>
<dbReference type="Pfam" id="PF11864">
    <property type="entry name" value="DUF3384"/>
    <property type="match status" value="2"/>
</dbReference>
<dbReference type="GO" id="GO:0005634">
    <property type="term" value="C:nucleus"/>
    <property type="evidence" value="ECO:0007669"/>
    <property type="project" value="InterPro"/>
</dbReference>
<dbReference type="Pfam" id="PF03542">
    <property type="entry name" value="Tuberin"/>
    <property type="match status" value="1"/>
</dbReference>
<feature type="region of interest" description="Disordered" evidence="2">
    <location>
        <begin position="241"/>
        <end position="291"/>
    </location>
</feature>
<dbReference type="GO" id="GO:0051056">
    <property type="term" value="P:regulation of small GTPase mediated signal transduction"/>
    <property type="evidence" value="ECO:0007669"/>
    <property type="project" value="InterPro"/>
</dbReference>
<dbReference type="GO" id="GO:0005096">
    <property type="term" value="F:GTPase activator activity"/>
    <property type="evidence" value="ECO:0007669"/>
    <property type="project" value="UniProtKB-KW"/>
</dbReference>
<feature type="region of interest" description="Disordered" evidence="2">
    <location>
        <begin position="1396"/>
        <end position="1424"/>
    </location>
</feature>
<feature type="compositionally biased region" description="Polar residues" evidence="2">
    <location>
        <begin position="241"/>
        <end position="271"/>
    </location>
</feature>
<dbReference type="InterPro" id="IPR035974">
    <property type="entry name" value="Rap/Ran-GAP_sf"/>
</dbReference>
<feature type="compositionally biased region" description="Polar residues" evidence="2">
    <location>
        <begin position="1878"/>
        <end position="1900"/>
    </location>
</feature>
<feature type="compositionally biased region" description="Polar residues" evidence="2">
    <location>
        <begin position="2006"/>
        <end position="2019"/>
    </location>
</feature>
<feature type="region of interest" description="Disordered" evidence="2">
    <location>
        <begin position="1"/>
        <end position="46"/>
    </location>
</feature>
<evidence type="ECO:0000256" key="2">
    <source>
        <dbReference type="SAM" id="MobiDB-lite"/>
    </source>
</evidence>
<feature type="compositionally biased region" description="Low complexity" evidence="2">
    <location>
        <begin position="957"/>
        <end position="994"/>
    </location>
</feature>
<dbReference type="SUPFAM" id="SSF111347">
    <property type="entry name" value="Rap/Ran-GAP"/>
    <property type="match status" value="1"/>
</dbReference>
<feature type="domain" description="Rap-GAP" evidence="3">
    <location>
        <begin position="2167"/>
        <end position="2201"/>
    </location>
</feature>
<dbReference type="PROSITE" id="PS50085">
    <property type="entry name" value="RAPGAP"/>
    <property type="match status" value="1"/>
</dbReference>
<dbReference type="GO" id="GO:0005737">
    <property type="term" value="C:cytoplasm"/>
    <property type="evidence" value="ECO:0007669"/>
    <property type="project" value="TreeGrafter"/>
</dbReference>
<organism evidence="4 5">
    <name type="scientific">Dimargaris verticillata</name>
    <dbReference type="NCBI Taxonomy" id="2761393"/>
    <lineage>
        <taxon>Eukaryota</taxon>
        <taxon>Fungi</taxon>
        <taxon>Fungi incertae sedis</taxon>
        <taxon>Zoopagomycota</taxon>
        <taxon>Kickxellomycotina</taxon>
        <taxon>Dimargaritomycetes</taxon>
        <taxon>Dimargaritales</taxon>
        <taxon>Dimargaritaceae</taxon>
        <taxon>Dimargaris</taxon>
    </lineage>
</organism>
<dbReference type="PANTHER" id="PTHR10063:SF0">
    <property type="entry name" value="TUBERIN"/>
    <property type="match status" value="1"/>
</dbReference>
<evidence type="ECO:0000259" key="3">
    <source>
        <dbReference type="PROSITE" id="PS50085"/>
    </source>
</evidence>
<dbReference type="InterPro" id="IPR018515">
    <property type="entry name" value="Tuberin-type_domain"/>
</dbReference>
<feature type="region of interest" description="Disordered" evidence="2">
    <location>
        <begin position="1573"/>
        <end position="1595"/>
    </location>
</feature>
<feature type="compositionally biased region" description="Low complexity" evidence="2">
    <location>
        <begin position="1575"/>
        <end position="1593"/>
    </location>
</feature>
<gene>
    <name evidence="4" type="primary">TSC2</name>
    <name evidence="4" type="ORF">H4R34_004167</name>
</gene>
<evidence type="ECO:0000313" key="4">
    <source>
        <dbReference type="EMBL" id="KAJ1975908.1"/>
    </source>
</evidence>
<comment type="caution">
    <text evidence="4">The sequence shown here is derived from an EMBL/GenBank/DDBJ whole genome shotgun (WGS) entry which is preliminary data.</text>
</comment>